<evidence type="ECO:0000259" key="7">
    <source>
        <dbReference type="PROSITE" id="PS50059"/>
    </source>
</evidence>
<dbReference type="Proteomes" id="UP000037460">
    <property type="component" value="Unassembled WGS sequence"/>
</dbReference>
<evidence type="ECO:0000313" key="9">
    <source>
        <dbReference type="Proteomes" id="UP000037460"/>
    </source>
</evidence>
<protein>
    <recommendedName>
        <fullName evidence="2 5">peptidylprolyl isomerase</fullName>
        <ecNumber evidence="2 5">5.2.1.8</ecNumber>
    </recommendedName>
</protein>
<comment type="catalytic activity">
    <reaction evidence="1 5">
        <text>[protein]-peptidylproline (omega=180) = [protein]-peptidylproline (omega=0)</text>
        <dbReference type="Rhea" id="RHEA:16237"/>
        <dbReference type="Rhea" id="RHEA-COMP:10747"/>
        <dbReference type="Rhea" id="RHEA-COMP:10748"/>
        <dbReference type="ChEBI" id="CHEBI:83833"/>
        <dbReference type="ChEBI" id="CHEBI:83834"/>
        <dbReference type="EC" id="5.2.1.8"/>
    </reaction>
</comment>
<proteinExistence type="predicted"/>
<keyword evidence="3 5" id="KW-0697">Rotamase</keyword>
<comment type="caution">
    <text evidence="8">The sequence shown here is derived from an EMBL/GenBank/DDBJ whole genome shotgun (WGS) entry which is preliminary data.</text>
</comment>
<dbReference type="OrthoDB" id="77911at2759"/>
<dbReference type="PANTHER" id="PTHR45779:SF7">
    <property type="entry name" value="PEPTIDYLPROLYL ISOMERASE"/>
    <property type="match status" value="1"/>
</dbReference>
<evidence type="ECO:0000256" key="3">
    <source>
        <dbReference type="ARBA" id="ARBA00023110"/>
    </source>
</evidence>
<keyword evidence="4 5" id="KW-0413">Isomerase</keyword>
<feature type="region of interest" description="Disordered" evidence="6">
    <location>
        <begin position="185"/>
        <end position="209"/>
    </location>
</feature>
<dbReference type="AlphaFoldDB" id="A0A0M0J722"/>
<name>A0A0M0J722_9EUKA</name>
<dbReference type="InterPro" id="IPR046357">
    <property type="entry name" value="PPIase_dom_sf"/>
</dbReference>
<keyword evidence="9" id="KW-1185">Reference proteome</keyword>
<dbReference type="EMBL" id="JWZX01003279">
    <property type="protein sequence ID" value="KOO22404.1"/>
    <property type="molecule type" value="Genomic_DNA"/>
</dbReference>
<dbReference type="GO" id="GO:0003755">
    <property type="term" value="F:peptidyl-prolyl cis-trans isomerase activity"/>
    <property type="evidence" value="ECO:0007669"/>
    <property type="project" value="UniProtKB-KW"/>
</dbReference>
<feature type="compositionally biased region" description="Basic and acidic residues" evidence="6">
    <location>
        <begin position="185"/>
        <end position="197"/>
    </location>
</feature>
<evidence type="ECO:0000313" key="8">
    <source>
        <dbReference type="EMBL" id="KOO22404.1"/>
    </source>
</evidence>
<evidence type="ECO:0000256" key="6">
    <source>
        <dbReference type="SAM" id="MobiDB-lite"/>
    </source>
</evidence>
<dbReference type="PANTHER" id="PTHR45779">
    <property type="entry name" value="PEPTIDYLPROLYL ISOMERASE"/>
    <property type="match status" value="1"/>
</dbReference>
<dbReference type="GO" id="GO:0005783">
    <property type="term" value="C:endoplasmic reticulum"/>
    <property type="evidence" value="ECO:0007669"/>
    <property type="project" value="TreeGrafter"/>
</dbReference>
<dbReference type="InterPro" id="IPR044609">
    <property type="entry name" value="FKBP2/11"/>
</dbReference>
<sequence length="209" mass="22460">MPPASYIVNVDGRSTAGLSAAQVQALIQSAPRPVTIRVDASEFRALSARQQTEAAATALGMETQKLKIELLTGPQDPKCAFKTRASDVVEIEFSGRLASSGLEFDSSEMRSGRPFAFTLGNGDVVRGLDLGTLEMCIGEERLLLVPSRLGFGTRGSKVFGVPPDAPLDYRVRLVSINMITDPKARRAEVDDEQRYSEDESGDIVNAAGL</sequence>
<evidence type="ECO:0000256" key="2">
    <source>
        <dbReference type="ARBA" id="ARBA00013194"/>
    </source>
</evidence>
<organism evidence="8 9">
    <name type="scientific">Chrysochromulina tobinii</name>
    <dbReference type="NCBI Taxonomy" id="1460289"/>
    <lineage>
        <taxon>Eukaryota</taxon>
        <taxon>Haptista</taxon>
        <taxon>Haptophyta</taxon>
        <taxon>Prymnesiophyceae</taxon>
        <taxon>Prymnesiales</taxon>
        <taxon>Chrysochromulinaceae</taxon>
        <taxon>Chrysochromulina</taxon>
    </lineage>
</organism>
<reference evidence="9" key="1">
    <citation type="journal article" date="2015" name="PLoS Genet.">
        <title>Genome Sequence and Transcriptome Analyses of Chrysochromulina tobin: Metabolic Tools for Enhanced Algal Fitness in the Prominent Order Prymnesiales (Haptophyceae).</title>
        <authorList>
            <person name="Hovde B.T."/>
            <person name="Deodato C.R."/>
            <person name="Hunsperger H.M."/>
            <person name="Ryken S.A."/>
            <person name="Yost W."/>
            <person name="Jha R.K."/>
            <person name="Patterson J."/>
            <person name="Monnat R.J. Jr."/>
            <person name="Barlow S.B."/>
            <person name="Starkenburg S.R."/>
            <person name="Cattolico R.A."/>
        </authorList>
    </citation>
    <scope>NUCLEOTIDE SEQUENCE</scope>
    <source>
        <strain evidence="9">CCMP291</strain>
    </source>
</reference>
<dbReference type="PROSITE" id="PS50059">
    <property type="entry name" value="FKBP_PPIASE"/>
    <property type="match status" value="1"/>
</dbReference>
<gene>
    <name evidence="8" type="ORF">Ctob_005110</name>
</gene>
<dbReference type="Pfam" id="PF00254">
    <property type="entry name" value="FKBP_C"/>
    <property type="match status" value="1"/>
</dbReference>
<evidence type="ECO:0000256" key="1">
    <source>
        <dbReference type="ARBA" id="ARBA00000971"/>
    </source>
</evidence>
<accession>A0A0M0J722</accession>
<feature type="domain" description="PPIase FKBP-type" evidence="7">
    <location>
        <begin position="86"/>
        <end position="177"/>
    </location>
</feature>
<dbReference type="Gene3D" id="3.10.50.40">
    <property type="match status" value="1"/>
</dbReference>
<evidence type="ECO:0000256" key="4">
    <source>
        <dbReference type="ARBA" id="ARBA00023235"/>
    </source>
</evidence>
<dbReference type="EC" id="5.2.1.8" evidence="2 5"/>
<dbReference type="SUPFAM" id="SSF54534">
    <property type="entry name" value="FKBP-like"/>
    <property type="match status" value="1"/>
</dbReference>
<dbReference type="InterPro" id="IPR001179">
    <property type="entry name" value="PPIase_FKBP_dom"/>
</dbReference>
<evidence type="ECO:0000256" key="5">
    <source>
        <dbReference type="PROSITE-ProRule" id="PRU00277"/>
    </source>
</evidence>